<evidence type="ECO:0000313" key="7">
    <source>
        <dbReference type="Proteomes" id="UP000223525"/>
    </source>
</evidence>
<reference evidence="3 8" key="2">
    <citation type="submission" date="2017-06" db="EMBL/GenBank/DDBJ databases">
        <title>Draft genome sequence of Fusobacterium nucleatum subsp. polymorphum KCOM 1271 (=ChDC F305).</title>
        <authorList>
            <person name="Kook J.-K."/>
            <person name="Park S.-N."/>
            <person name="Lim Y.K."/>
            <person name="Roh H."/>
        </authorList>
    </citation>
    <scope>NUCLEOTIDE SEQUENCE [LARGE SCALE GENOMIC DNA]</scope>
    <source>
        <strain evidence="3">KCOM 1271</strain>
        <strain evidence="8">KCOM 1271 (ChDC F305)</strain>
    </source>
</reference>
<reference evidence="1 6" key="4">
    <citation type="submission" date="2017-06" db="EMBL/GenBank/DDBJ databases">
        <title>Genome sequencing of Fusobacterium nucleatum subsp. polymorphum KCOM 1232 (=ChDC F37).</title>
        <authorList>
            <person name="Kook J.-K."/>
            <person name="Park S.-N."/>
            <person name="Lim Y.K."/>
            <person name="Roh H."/>
        </authorList>
    </citation>
    <scope>NUCLEOTIDE SEQUENCE [LARGE SCALE GENOMIC DNA]</scope>
    <source>
        <strain evidence="1">KCOM 1232</strain>
        <strain evidence="6">KCOM 1232 ( ChDC F37)</strain>
    </source>
</reference>
<name>A0A2C6C489_FUSNP</name>
<gene>
    <name evidence="2" type="ORF">CA836_06230</name>
    <name evidence="3" type="ORF">CBG54_09280</name>
    <name evidence="4" type="ORF">CBG59_02570</name>
    <name evidence="1" type="ORF">RN96_12170</name>
</gene>
<evidence type="ECO:0000313" key="3">
    <source>
        <dbReference type="EMBL" id="PHI07188.1"/>
    </source>
</evidence>
<evidence type="ECO:0000313" key="5">
    <source>
        <dbReference type="Proteomes" id="UP000221852"/>
    </source>
</evidence>
<dbReference type="EMBL" id="NIRK01000001">
    <property type="protein sequence ID" value="PHH99316.1"/>
    <property type="molecule type" value="Genomic_DNA"/>
</dbReference>
<dbReference type="Pfam" id="PF25857">
    <property type="entry name" value="DUF7957"/>
    <property type="match status" value="1"/>
</dbReference>
<evidence type="ECO:0000313" key="4">
    <source>
        <dbReference type="EMBL" id="PHI12722.1"/>
    </source>
</evidence>
<dbReference type="EMBL" id="NIRN01000001">
    <property type="protein sequence ID" value="PHI07188.1"/>
    <property type="molecule type" value="Genomic_DNA"/>
</dbReference>
<sequence>MKERLEKNMKKNKITIYKNTLNINGLFREFSTKILQIIEFKNFIIIRIEYNSQISDNIFCISYENEIIWNISEIIKREQEAYTGVDKISENIIEVSLFTGINYKIDVMERKILEKRIVK</sequence>
<comment type="caution">
    <text evidence="2">The sequence shown here is derived from an EMBL/GenBank/DDBJ whole genome shotgun (WGS) entry which is preliminary data.</text>
</comment>
<dbReference type="Proteomes" id="UP000222862">
    <property type="component" value="Unassembled WGS sequence"/>
</dbReference>
<dbReference type="Proteomes" id="UP000223525">
    <property type="component" value="Unassembled WGS sequence"/>
</dbReference>
<evidence type="ECO:0000313" key="1">
    <source>
        <dbReference type="EMBL" id="PGH20299.1"/>
    </source>
</evidence>
<dbReference type="EMBL" id="NJGI01000006">
    <property type="protein sequence ID" value="PGH20299.1"/>
    <property type="molecule type" value="Genomic_DNA"/>
</dbReference>
<evidence type="ECO:0000313" key="6">
    <source>
        <dbReference type="Proteomes" id="UP000222862"/>
    </source>
</evidence>
<proteinExistence type="predicted"/>
<dbReference type="Proteomes" id="UP000224182">
    <property type="component" value="Unassembled WGS sequence"/>
</dbReference>
<dbReference type="EMBL" id="NIRQ01000001">
    <property type="protein sequence ID" value="PHI12722.1"/>
    <property type="molecule type" value="Genomic_DNA"/>
</dbReference>
<organism evidence="2 7">
    <name type="scientific">Fusobacterium nucleatum subsp. polymorphum</name>
    <name type="common">Fusobacterium polymorphum</name>
    <dbReference type="NCBI Taxonomy" id="76857"/>
    <lineage>
        <taxon>Bacteria</taxon>
        <taxon>Fusobacteriati</taxon>
        <taxon>Fusobacteriota</taxon>
        <taxon>Fusobacteriia</taxon>
        <taxon>Fusobacteriales</taxon>
        <taxon>Fusobacteriaceae</taxon>
        <taxon>Fusobacterium</taxon>
    </lineage>
</organism>
<protein>
    <submittedName>
        <fullName evidence="2">Uncharacterized protein</fullName>
    </submittedName>
</protein>
<dbReference type="AlphaFoldDB" id="A0A2C6C489"/>
<evidence type="ECO:0000313" key="8">
    <source>
        <dbReference type="Proteomes" id="UP000224182"/>
    </source>
</evidence>
<reference evidence="2 7" key="1">
    <citation type="submission" date="2017-06" db="EMBL/GenBank/DDBJ databases">
        <title>Draft genome sequence of Fusobacterium nucleatum subsp. polymorphum KCOM 1248 (=ChDC F113).</title>
        <authorList>
            <person name="Kook J.-K."/>
            <person name="Park S.-N."/>
            <person name="Lim Y.K."/>
            <person name="Roh H."/>
        </authorList>
    </citation>
    <scope>NUCLEOTIDE SEQUENCE [LARGE SCALE GENOMIC DNA]</scope>
    <source>
        <strain evidence="2">KCOM 1248</strain>
        <strain evidence="7">KCOM 1248 (ChDC F113)</strain>
    </source>
</reference>
<dbReference type="InterPro" id="IPR058263">
    <property type="entry name" value="DUF7957"/>
</dbReference>
<reference evidence="4 5" key="3">
    <citation type="submission" date="2017-06" db="EMBL/GenBank/DDBJ databases">
        <title>Draft genome sequence of Fusobacterium nucleatum subsp. polymorphum KCOM 1330 (=ChDC F330).</title>
        <authorList>
            <person name="Kook J.-K."/>
            <person name="Park S.-N."/>
            <person name="Lim Y.K."/>
            <person name="Roh H."/>
        </authorList>
    </citation>
    <scope>NUCLEOTIDE SEQUENCE [LARGE SCALE GENOMIC DNA]</scope>
    <source>
        <strain evidence="4">KCOM 1330</strain>
        <strain evidence="5">KCOM 1330 (ChDC F330)</strain>
    </source>
</reference>
<accession>A0A2C6C489</accession>
<evidence type="ECO:0000313" key="2">
    <source>
        <dbReference type="EMBL" id="PHH99316.1"/>
    </source>
</evidence>
<dbReference type="Proteomes" id="UP000221852">
    <property type="component" value="Unassembled WGS sequence"/>
</dbReference>